<dbReference type="GO" id="GO:0009451">
    <property type="term" value="P:RNA modification"/>
    <property type="evidence" value="ECO:0007669"/>
    <property type="project" value="InterPro"/>
</dbReference>
<name>A0AAV6NHD9_9ROSI</name>
<protein>
    <submittedName>
        <fullName evidence="2">Pentatricopeptide repeat-containing protein, chloroplastic</fullName>
    </submittedName>
</protein>
<dbReference type="InterPro" id="IPR046960">
    <property type="entry name" value="PPR_At4g14850-like_plant"/>
</dbReference>
<feature type="repeat" description="PPR" evidence="1">
    <location>
        <begin position="43"/>
        <end position="77"/>
    </location>
</feature>
<gene>
    <name evidence="2" type="primary">PCMP-H33</name>
    <name evidence="2" type="ORF">SDJN03_10514</name>
</gene>
<dbReference type="PROSITE" id="PS51257">
    <property type="entry name" value="PROKAR_LIPOPROTEIN"/>
    <property type="match status" value="1"/>
</dbReference>
<dbReference type="PANTHER" id="PTHR47926">
    <property type="entry name" value="PENTATRICOPEPTIDE REPEAT-CONTAINING PROTEIN"/>
    <property type="match status" value="1"/>
</dbReference>
<evidence type="ECO:0000256" key="1">
    <source>
        <dbReference type="PROSITE-ProRule" id="PRU00708"/>
    </source>
</evidence>
<dbReference type="PANTHER" id="PTHR47926:SF347">
    <property type="entry name" value="PENTATRICOPEPTIDE REPEAT-CONTAINING PROTEIN"/>
    <property type="match status" value="1"/>
</dbReference>
<feature type="non-terminal residue" evidence="2">
    <location>
        <position position="1"/>
    </location>
</feature>
<keyword evidence="3" id="KW-1185">Reference proteome</keyword>
<dbReference type="AlphaFoldDB" id="A0AAV6NHD9"/>
<evidence type="ECO:0000313" key="2">
    <source>
        <dbReference type="EMBL" id="KAG6597334.1"/>
    </source>
</evidence>
<organism evidence="2 3">
    <name type="scientific">Cucurbita argyrosperma subsp. sororia</name>
    <dbReference type="NCBI Taxonomy" id="37648"/>
    <lineage>
        <taxon>Eukaryota</taxon>
        <taxon>Viridiplantae</taxon>
        <taxon>Streptophyta</taxon>
        <taxon>Embryophyta</taxon>
        <taxon>Tracheophyta</taxon>
        <taxon>Spermatophyta</taxon>
        <taxon>Magnoliopsida</taxon>
        <taxon>eudicotyledons</taxon>
        <taxon>Gunneridae</taxon>
        <taxon>Pentapetalae</taxon>
        <taxon>rosids</taxon>
        <taxon>fabids</taxon>
        <taxon>Cucurbitales</taxon>
        <taxon>Cucurbitaceae</taxon>
        <taxon>Cucurbiteae</taxon>
        <taxon>Cucurbita</taxon>
    </lineage>
</organism>
<evidence type="ECO:0000313" key="3">
    <source>
        <dbReference type="Proteomes" id="UP000685013"/>
    </source>
</evidence>
<dbReference type="EMBL" id="JAGKQH010000006">
    <property type="protein sequence ID" value="KAG6597334.1"/>
    <property type="molecule type" value="Genomic_DNA"/>
</dbReference>
<dbReference type="PROSITE" id="PS51375">
    <property type="entry name" value="PPR"/>
    <property type="match status" value="1"/>
</dbReference>
<dbReference type="Pfam" id="PF20431">
    <property type="entry name" value="E_motif"/>
    <property type="match status" value="1"/>
</dbReference>
<dbReference type="GO" id="GO:0003723">
    <property type="term" value="F:RNA binding"/>
    <property type="evidence" value="ECO:0007669"/>
    <property type="project" value="InterPro"/>
</dbReference>
<dbReference type="Proteomes" id="UP000685013">
    <property type="component" value="Chromosome 6"/>
</dbReference>
<comment type="caution">
    <text evidence="2">The sequence shown here is derived from an EMBL/GenBank/DDBJ whole genome shotgun (WGS) entry which is preliminary data.</text>
</comment>
<dbReference type="InterPro" id="IPR002885">
    <property type="entry name" value="PPR_rpt"/>
</dbReference>
<dbReference type="InterPro" id="IPR046848">
    <property type="entry name" value="E_motif"/>
</dbReference>
<sequence length="143" mass="15864">MKTEEIEVPPSVWGALLGACRIHKNYDIGVIAGEKVLEKEPHNSGVYLILAEMYLGSGKREDAERILARMKNNGVKKQPAVESGDGVANNIVMNKNAGLDQFHSYISGKFRELLLELHSFQVFEFKTSVSYATNEEPLALLSI</sequence>
<reference evidence="2 3" key="1">
    <citation type="journal article" date="2021" name="Hortic Res">
        <title>The domestication of Cucurbita argyrosperma as revealed by the genome of its wild relative.</title>
        <authorList>
            <person name="Barrera-Redondo J."/>
            <person name="Sanchez-de la Vega G."/>
            <person name="Aguirre-Liguori J.A."/>
            <person name="Castellanos-Morales G."/>
            <person name="Gutierrez-Guerrero Y.T."/>
            <person name="Aguirre-Dugua X."/>
            <person name="Aguirre-Planter E."/>
            <person name="Tenaillon M.I."/>
            <person name="Lira-Saade R."/>
            <person name="Eguiarte L.E."/>
        </authorList>
    </citation>
    <scope>NUCLEOTIDE SEQUENCE [LARGE SCALE GENOMIC DNA]</scope>
    <source>
        <strain evidence="2">JBR-2021</strain>
    </source>
</reference>
<proteinExistence type="predicted"/>
<accession>A0AAV6NHD9</accession>